<feature type="compositionally biased region" description="Basic and acidic residues" evidence="1">
    <location>
        <begin position="95"/>
        <end position="108"/>
    </location>
</feature>
<protein>
    <submittedName>
        <fullName evidence="2">Uncharacterized protein</fullName>
    </submittedName>
</protein>
<name>A0A4C1VQ70_EUMVA</name>
<dbReference type="AlphaFoldDB" id="A0A4C1VQ70"/>
<dbReference type="Proteomes" id="UP000299102">
    <property type="component" value="Unassembled WGS sequence"/>
</dbReference>
<reference evidence="2 3" key="1">
    <citation type="journal article" date="2019" name="Commun. Biol.">
        <title>The bagworm genome reveals a unique fibroin gene that provides high tensile strength.</title>
        <authorList>
            <person name="Kono N."/>
            <person name="Nakamura H."/>
            <person name="Ohtoshi R."/>
            <person name="Tomita M."/>
            <person name="Numata K."/>
            <person name="Arakawa K."/>
        </authorList>
    </citation>
    <scope>NUCLEOTIDE SEQUENCE [LARGE SCALE GENOMIC DNA]</scope>
</reference>
<proteinExistence type="predicted"/>
<dbReference type="EMBL" id="BGZK01000388">
    <property type="protein sequence ID" value="GBP40803.1"/>
    <property type="molecule type" value="Genomic_DNA"/>
</dbReference>
<comment type="caution">
    <text evidence="2">The sequence shown here is derived from an EMBL/GenBank/DDBJ whole genome shotgun (WGS) entry which is preliminary data.</text>
</comment>
<keyword evidence="3" id="KW-1185">Reference proteome</keyword>
<evidence type="ECO:0000313" key="2">
    <source>
        <dbReference type="EMBL" id="GBP40803.1"/>
    </source>
</evidence>
<sequence length="108" mass="11962">MLNYLCSRLSSEVGYQLPKSKWLSPPTDTCNPRGVTRGLPASWIGIGYLMENWADGGRSGKKDALRSARQKRRPLAPLTASSSKLPADTPYKSENPSKEQRKILSELV</sequence>
<organism evidence="2 3">
    <name type="scientific">Eumeta variegata</name>
    <name type="common">Bagworm moth</name>
    <name type="synonym">Eumeta japonica</name>
    <dbReference type="NCBI Taxonomy" id="151549"/>
    <lineage>
        <taxon>Eukaryota</taxon>
        <taxon>Metazoa</taxon>
        <taxon>Ecdysozoa</taxon>
        <taxon>Arthropoda</taxon>
        <taxon>Hexapoda</taxon>
        <taxon>Insecta</taxon>
        <taxon>Pterygota</taxon>
        <taxon>Neoptera</taxon>
        <taxon>Endopterygota</taxon>
        <taxon>Lepidoptera</taxon>
        <taxon>Glossata</taxon>
        <taxon>Ditrysia</taxon>
        <taxon>Tineoidea</taxon>
        <taxon>Psychidae</taxon>
        <taxon>Oiketicinae</taxon>
        <taxon>Eumeta</taxon>
    </lineage>
</organism>
<feature type="region of interest" description="Disordered" evidence="1">
    <location>
        <begin position="56"/>
        <end position="108"/>
    </location>
</feature>
<accession>A0A4C1VQ70</accession>
<gene>
    <name evidence="2" type="ORF">EVAR_87064_1</name>
</gene>
<evidence type="ECO:0000256" key="1">
    <source>
        <dbReference type="SAM" id="MobiDB-lite"/>
    </source>
</evidence>
<evidence type="ECO:0000313" key="3">
    <source>
        <dbReference type="Proteomes" id="UP000299102"/>
    </source>
</evidence>